<keyword evidence="3" id="KW-1185">Reference proteome</keyword>
<dbReference type="OrthoDB" id="2416378at2759"/>
<dbReference type="Proteomes" id="UP000266673">
    <property type="component" value="Unassembled WGS sequence"/>
</dbReference>
<name>A0A397UYL0_9GLOM</name>
<dbReference type="EMBL" id="QKWP01000847">
    <property type="protein sequence ID" value="RIB14267.1"/>
    <property type="molecule type" value="Genomic_DNA"/>
</dbReference>
<comment type="caution">
    <text evidence="2">The sequence shown here is derived from an EMBL/GenBank/DDBJ whole genome shotgun (WGS) entry which is preliminary data.</text>
</comment>
<reference evidence="2 3" key="1">
    <citation type="submission" date="2018-06" db="EMBL/GenBank/DDBJ databases">
        <title>Comparative genomics reveals the genomic features of Rhizophagus irregularis, R. cerebriforme, R. diaphanum and Gigaspora rosea, and their symbiotic lifestyle signature.</title>
        <authorList>
            <person name="Morin E."/>
            <person name="San Clemente H."/>
            <person name="Chen E.C.H."/>
            <person name="De La Providencia I."/>
            <person name="Hainaut M."/>
            <person name="Kuo A."/>
            <person name="Kohler A."/>
            <person name="Murat C."/>
            <person name="Tang N."/>
            <person name="Roy S."/>
            <person name="Loubradou J."/>
            <person name="Henrissat B."/>
            <person name="Grigoriev I.V."/>
            <person name="Corradi N."/>
            <person name="Roux C."/>
            <person name="Martin F.M."/>
        </authorList>
    </citation>
    <scope>NUCLEOTIDE SEQUENCE [LARGE SCALE GENOMIC DNA]</scope>
    <source>
        <strain evidence="2 3">DAOM 194757</strain>
    </source>
</reference>
<accession>A0A397UYL0</accession>
<sequence>MEELQQSNQELYEVVSQLAESNRNFEQRLYTLERVIGIREERIRFLEEELNNAIELSTQEKEELIEEISKLKRIVHQLEEENKRKDKEISNKDRLISEFDERETKLKTRIQEISKSAGNTPKAQDYTTRLVDENERLKREINTIRAWNFGENEYDSDENSLDLYNSDNMGTIAELADAIDRSLDNTTICRTILANQIKRSTRAIRRKYTNLQQDLAGARPGIA</sequence>
<evidence type="ECO:0000313" key="3">
    <source>
        <dbReference type="Proteomes" id="UP000266673"/>
    </source>
</evidence>
<proteinExistence type="predicted"/>
<organism evidence="2 3">
    <name type="scientific">Gigaspora rosea</name>
    <dbReference type="NCBI Taxonomy" id="44941"/>
    <lineage>
        <taxon>Eukaryota</taxon>
        <taxon>Fungi</taxon>
        <taxon>Fungi incertae sedis</taxon>
        <taxon>Mucoromycota</taxon>
        <taxon>Glomeromycotina</taxon>
        <taxon>Glomeromycetes</taxon>
        <taxon>Diversisporales</taxon>
        <taxon>Gigasporaceae</taxon>
        <taxon>Gigaspora</taxon>
    </lineage>
</organism>
<keyword evidence="1" id="KW-0175">Coiled coil</keyword>
<feature type="coiled-coil region" evidence="1">
    <location>
        <begin position="1"/>
        <end position="98"/>
    </location>
</feature>
<evidence type="ECO:0000256" key="1">
    <source>
        <dbReference type="SAM" id="Coils"/>
    </source>
</evidence>
<dbReference type="AlphaFoldDB" id="A0A397UYL0"/>
<gene>
    <name evidence="2" type="ORF">C2G38_2040322</name>
</gene>
<protein>
    <submittedName>
        <fullName evidence="2">Uncharacterized protein</fullName>
    </submittedName>
</protein>
<evidence type="ECO:0000313" key="2">
    <source>
        <dbReference type="EMBL" id="RIB14267.1"/>
    </source>
</evidence>